<dbReference type="GO" id="GO:0071949">
    <property type="term" value="F:FAD binding"/>
    <property type="evidence" value="ECO:0007669"/>
    <property type="project" value="InterPro"/>
</dbReference>
<sequence length="419" mass="45648">MPGLDHQPFDIAIVGGGPAGSAAAAALARRGWNVLLLEKSPAPAPKICGEFVCPRALEIIEEIGALSEIEAEPHRQVAGMLLSTPRGLHIETSFPAYGGALSVRRLGLSMPRNRFDGILLENARRQGADIRLGTRLSGIRMERGGAVLTLAASHGRTAFQARARLVIGADGRASSVSRLMGLSLPPRGRVRAVAHTYFEGVRGMGERGEMHILPGGAYCALDQTPAGLCNVSYVDDLEALRPWRREEALLREAFGRNPLLRERFSSAKRARPIRVLAPLQVRSKRPVADRVMLVGDAAGFYDPFTGEGIYAALRTAMMAAEVADEALAGDRLSVRTLARYESMRAKWMGPKLLVWRFFQSLIRRDRLVERFGRELARHPEIGDLLVGLTGNYVPPRALLQPSVLARLVAGLVPFASFFP</sequence>
<dbReference type="Pfam" id="PF01494">
    <property type="entry name" value="FAD_binding_3"/>
    <property type="match status" value="1"/>
</dbReference>
<dbReference type="AlphaFoldDB" id="A0A932I078"/>
<evidence type="ECO:0000313" key="3">
    <source>
        <dbReference type="Proteomes" id="UP000782312"/>
    </source>
</evidence>
<organism evidence="2 3">
    <name type="scientific">Tectimicrobiota bacterium</name>
    <dbReference type="NCBI Taxonomy" id="2528274"/>
    <lineage>
        <taxon>Bacteria</taxon>
        <taxon>Pseudomonadati</taxon>
        <taxon>Nitrospinota/Tectimicrobiota group</taxon>
        <taxon>Candidatus Tectimicrobiota</taxon>
    </lineage>
</organism>
<dbReference type="InterPro" id="IPR002938">
    <property type="entry name" value="FAD-bd"/>
</dbReference>
<name>A0A932I078_UNCTE</name>
<dbReference type="EMBL" id="JACPUR010000013">
    <property type="protein sequence ID" value="MBI3126889.1"/>
    <property type="molecule type" value="Genomic_DNA"/>
</dbReference>
<dbReference type="PRINTS" id="PR00420">
    <property type="entry name" value="RNGMNOXGNASE"/>
</dbReference>
<comment type="caution">
    <text evidence="2">The sequence shown here is derived from an EMBL/GenBank/DDBJ whole genome shotgun (WGS) entry which is preliminary data.</text>
</comment>
<dbReference type="PANTHER" id="PTHR42685">
    <property type="entry name" value="GERANYLGERANYL DIPHOSPHATE REDUCTASE"/>
    <property type="match status" value="1"/>
</dbReference>
<evidence type="ECO:0000259" key="1">
    <source>
        <dbReference type="Pfam" id="PF01494"/>
    </source>
</evidence>
<proteinExistence type="predicted"/>
<reference evidence="2" key="1">
    <citation type="submission" date="2020-07" db="EMBL/GenBank/DDBJ databases">
        <title>Huge and variable diversity of episymbiotic CPR bacteria and DPANN archaea in groundwater ecosystems.</title>
        <authorList>
            <person name="He C.Y."/>
            <person name="Keren R."/>
            <person name="Whittaker M."/>
            <person name="Farag I.F."/>
            <person name="Doudna J."/>
            <person name="Cate J.H.D."/>
            <person name="Banfield J.F."/>
        </authorList>
    </citation>
    <scope>NUCLEOTIDE SEQUENCE</scope>
    <source>
        <strain evidence="2">NC_groundwater_763_Ag_S-0.2um_68_21</strain>
    </source>
</reference>
<dbReference type="InterPro" id="IPR036188">
    <property type="entry name" value="FAD/NAD-bd_sf"/>
</dbReference>
<feature type="domain" description="FAD-binding" evidence="1">
    <location>
        <begin position="10"/>
        <end position="345"/>
    </location>
</feature>
<gene>
    <name evidence="2" type="ORF">HYZ11_04725</name>
</gene>
<dbReference type="Gene3D" id="3.50.50.60">
    <property type="entry name" value="FAD/NAD(P)-binding domain"/>
    <property type="match status" value="1"/>
</dbReference>
<evidence type="ECO:0000313" key="2">
    <source>
        <dbReference type="EMBL" id="MBI3126889.1"/>
    </source>
</evidence>
<dbReference type="SUPFAM" id="SSF51905">
    <property type="entry name" value="FAD/NAD(P)-binding domain"/>
    <property type="match status" value="1"/>
</dbReference>
<dbReference type="PANTHER" id="PTHR42685:SF18">
    <property type="entry name" value="DIGERANYLGERANYLGLYCEROPHOSPHOLIPID REDUCTASE"/>
    <property type="match status" value="1"/>
</dbReference>
<dbReference type="InterPro" id="IPR050407">
    <property type="entry name" value="Geranylgeranyl_reductase"/>
</dbReference>
<accession>A0A932I078</accession>
<protein>
    <submittedName>
        <fullName evidence="2">NAD(P)/FAD-dependent oxidoreductase</fullName>
    </submittedName>
</protein>
<dbReference type="Proteomes" id="UP000782312">
    <property type="component" value="Unassembled WGS sequence"/>
</dbReference>